<feature type="region of interest" description="Disordered" evidence="1">
    <location>
        <begin position="1212"/>
        <end position="1289"/>
    </location>
</feature>
<feature type="region of interest" description="Disordered" evidence="1">
    <location>
        <begin position="1"/>
        <end position="33"/>
    </location>
</feature>
<feature type="compositionally biased region" description="Low complexity" evidence="1">
    <location>
        <begin position="1077"/>
        <end position="1086"/>
    </location>
</feature>
<feature type="compositionally biased region" description="Polar residues" evidence="1">
    <location>
        <begin position="1212"/>
        <end position="1227"/>
    </location>
</feature>
<feature type="region of interest" description="Disordered" evidence="1">
    <location>
        <begin position="1039"/>
        <end position="1091"/>
    </location>
</feature>
<feature type="region of interest" description="Disordered" evidence="1">
    <location>
        <begin position="1107"/>
        <end position="1199"/>
    </location>
</feature>
<evidence type="ECO:0000313" key="3">
    <source>
        <dbReference type="Proteomes" id="UP000438429"/>
    </source>
</evidence>
<reference evidence="2 3" key="1">
    <citation type="submission" date="2019-06" db="EMBL/GenBank/DDBJ databases">
        <title>Draft genomes of female and male turbot (Scophthalmus maximus).</title>
        <authorList>
            <person name="Xu H."/>
            <person name="Xu X.-W."/>
            <person name="Shao C."/>
            <person name="Chen S."/>
        </authorList>
    </citation>
    <scope>NUCLEOTIDE SEQUENCE [LARGE SCALE GENOMIC DNA]</scope>
    <source>
        <strain evidence="2">Ysfricsl-2016a</strain>
        <tissue evidence="2">Blood</tissue>
    </source>
</reference>
<feature type="region of interest" description="Disordered" evidence="1">
    <location>
        <begin position="263"/>
        <end position="286"/>
    </location>
</feature>
<feature type="compositionally biased region" description="Basic and acidic residues" evidence="1">
    <location>
        <begin position="1057"/>
        <end position="1076"/>
    </location>
</feature>
<feature type="compositionally biased region" description="Acidic residues" evidence="1">
    <location>
        <begin position="721"/>
        <end position="730"/>
    </location>
</feature>
<feature type="region of interest" description="Disordered" evidence="1">
    <location>
        <begin position="312"/>
        <end position="341"/>
    </location>
</feature>
<name>A0A6A4SCP7_SCOMX</name>
<feature type="region of interest" description="Disordered" evidence="1">
    <location>
        <begin position="56"/>
        <end position="76"/>
    </location>
</feature>
<sequence length="1322" mass="147054">MRSGCSHRQDGAYPAFQHQSNVDPPTSNQNNNVSLAPVVHTASRTQINMVAPQDPEELRVDDGPAQKQQHDAQSQQNVQRHVANTGFQHPKHGDSMWTPNADINSSLPVSAKCSGANKKSTRQCVNNGGQYKENFSRYFLKESNFNNNSTLQQRHHLYCAPSVATSSVVPVGNTVGVTAQTFPLQNQHSPKPQKTRCRPMSRSLLEGSCPDAKAFLTTRSSSSEETNANIELNTSTHFSDERHCKSWHMKSSLNALNREHTRCTPLQKQVTSPSASGERKPPTDDDIQDFVKEMLDRFRERQCVSSAEQGIAALGKAPPDGSKAEFIQTRDCPTDASGKHSTEYPQIMMEVAATCTKIEDKSPVILISRSGLTSNELTERDPSYKSQEDYTFLGLNSNMNLDEMDQVAGDFLTSKHMIVKEEGHAGLKPVANMQGVINVSVDLQIKPSSVIAGNKTSVLTSLNEYQDTIPRKRKTTETPHCHTTDPEVMAHSKVTASVDQIQVHDVRTISTDQSEWLWNLAKFEGVMENAGSVHLQTDLSSELCGKSSKVQELSIHPEDKGKGHSKVLKDPKYEDVSDYEDVSKVLRKLPNREDEKCSFPPCSEVPLYEDISDNENLQMGGLAVEKHSPCEGLAQVRTENISPKRGALDKAKQCSCPCYVETDDGFEYQLCPRCDEERQLEGQTNHSVLSSPSSELKDGDEDGDQMDDWIVIPMSVSDLTFEPEDEEQDVPENIVPNDVESGNKGRPTHCESHCPSPKPVAASASYQIEVFQTIDSFLLAKAVQFGNRFEVASSRRASYSEPEDSSDTEDSCDYPSPSGLTYLSQKRSASLPPVTDDSGSEEESEHDDAKNVQKVRSSNLVKSACIPKLRELMAAKAGSKQVQPKAYRKTISKKQDLIDSKTEDENDQNCRRKATRKRIFSDSVDYGNATWGQPRGHTLEMLDSRHGTVKETADSPAPHHSFKELPRNTGTSGKQIENKVDPEHVQHETERKNIPQKIVINLNSDTEDSDQNHKKEEKRRLILSGLGSCIQQKLIESGSEHVQHKTNRQMTSKRGFHHSDKVVKEHHQISKNERKPSSVSKDSVSSLFASQNRQSAETLKILCGSAKEKPGKTIPSSEEFQVKHPQSVGEEADTNSAPTPVIQRLFVSNSTPPSNNVRLSKESRVNRQSRHETLAPKTPTATCNKTHSLEKNTHNLNASNKVQAKAKKLFSRQLSLPNEEGPSTSRSASRRLSGETTSVRLPKTKKDMSSSNLMRSLRSKNYEPRREARPLPSHPDRAPIQRHNSHESATPLMKRTRFEAMQLTKATNRVTQKEQSVLFGCL</sequence>
<comment type="caution">
    <text evidence="2">The sequence shown here is derived from an EMBL/GenBank/DDBJ whole genome shotgun (WGS) entry which is preliminary data.</text>
</comment>
<dbReference type="Proteomes" id="UP000438429">
    <property type="component" value="Unassembled WGS sequence"/>
</dbReference>
<evidence type="ECO:0000256" key="1">
    <source>
        <dbReference type="SAM" id="MobiDB-lite"/>
    </source>
</evidence>
<feature type="compositionally biased region" description="Polar residues" evidence="1">
    <location>
        <begin position="17"/>
        <end position="33"/>
    </location>
</feature>
<gene>
    <name evidence="2" type="ORF">F2P81_018645</name>
</gene>
<feature type="compositionally biased region" description="Polar residues" evidence="1">
    <location>
        <begin position="681"/>
        <end position="694"/>
    </location>
</feature>
<proteinExistence type="predicted"/>
<feature type="region of interest" description="Disordered" evidence="1">
    <location>
        <begin position="948"/>
        <end position="998"/>
    </location>
</feature>
<feature type="compositionally biased region" description="Basic and acidic residues" evidence="1">
    <location>
        <begin position="56"/>
        <end position="70"/>
    </location>
</feature>
<feature type="compositionally biased region" description="Acidic residues" evidence="1">
    <location>
        <begin position="801"/>
        <end position="812"/>
    </location>
</feature>
<feature type="compositionally biased region" description="Acidic residues" evidence="1">
    <location>
        <begin position="698"/>
        <end position="707"/>
    </location>
</feature>
<dbReference type="EMBL" id="VEVO01000016">
    <property type="protein sequence ID" value="KAF0029540.1"/>
    <property type="molecule type" value="Genomic_DNA"/>
</dbReference>
<accession>A0A6A4SCP7</accession>
<feature type="compositionally biased region" description="Basic and acidic residues" evidence="1">
    <location>
        <begin position="277"/>
        <end position="286"/>
    </location>
</feature>
<organism evidence="2 3">
    <name type="scientific">Scophthalmus maximus</name>
    <name type="common">Turbot</name>
    <name type="synonym">Psetta maxima</name>
    <dbReference type="NCBI Taxonomy" id="52904"/>
    <lineage>
        <taxon>Eukaryota</taxon>
        <taxon>Metazoa</taxon>
        <taxon>Chordata</taxon>
        <taxon>Craniata</taxon>
        <taxon>Vertebrata</taxon>
        <taxon>Euteleostomi</taxon>
        <taxon>Actinopterygii</taxon>
        <taxon>Neopterygii</taxon>
        <taxon>Teleostei</taxon>
        <taxon>Neoteleostei</taxon>
        <taxon>Acanthomorphata</taxon>
        <taxon>Carangaria</taxon>
        <taxon>Pleuronectiformes</taxon>
        <taxon>Pleuronectoidei</taxon>
        <taxon>Scophthalmidae</taxon>
        <taxon>Scophthalmus</taxon>
    </lineage>
</organism>
<feature type="region of interest" description="Disordered" evidence="1">
    <location>
        <begin position="681"/>
        <end position="759"/>
    </location>
</feature>
<feature type="compositionally biased region" description="Polar residues" evidence="1">
    <location>
        <begin position="818"/>
        <end position="828"/>
    </location>
</feature>
<feature type="compositionally biased region" description="Basic and acidic residues" evidence="1">
    <location>
        <begin position="1260"/>
        <end position="1279"/>
    </location>
</feature>
<feature type="compositionally biased region" description="Basic and acidic residues" evidence="1">
    <location>
        <begin position="976"/>
        <end position="993"/>
    </location>
</feature>
<feature type="region of interest" description="Disordered" evidence="1">
    <location>
        <begin position="792"/>
        <end position="856"/>
    </location>
</feature>
<feature type="compositionally biased region" description="Polar residues" evidence="1">
    <location>
        <begin position="264"/>
        <end position="275"/>
    </location>
</feature>
<feature type="compositionally biased region" description="Basic and acidic residues" evidence="1">
    <location>
        <begin position="1159"/>
        <end position="1174"/>
    </location>
</feature>
<feature type="compositionally biased region" description="Polar residues" evidence="1">
    <location>
        <begin position="1146"/>
        <end position="1158"/>
    </location>
</feature>
<evidence type="ECO:0000313" key="2">
    <source>
        <dbReference type="EMBL" id="KAF0029540.1"/>
    </source>
</evidence>
<protein>
    <submittedName>
        <fullName evidence="2">Uncharacterized protein</fullName>
    </submittedName>
</protein>